<dbReference type="AlphaFoldDB" id="A0A5J6HSE2"/>
<keyword evidence="3" id="KW-1185">Reference proteome</keyword>
<evidence type="ECO:0000313" key="2">
    <source>
        <dbReference type="EMBL" id="QEV21210.1"/>
    </source>
</evidence>
<proteinExistence type="predicted"/>
<dbReference type="KEGG" id="salw:CP975_29990"/>
<accession>A0A5J6HSE2</accession>
<dbReference type="Proteomes" id="UP000326553">
    <property type="component" value="Chromosome"/>
</dbReference>
<evidence type="ECO:0000313" key="3">
    <source>
        <dbReference type="Proteomes" id="UP000326553"/>
    </source>
</evidence>
<dbReference type="EMBL" id="CP023695">
    <property type="protein sequence ID" value="QEV21210.1"/>
    <property type="molecule type" value="Genomic_DNA"/>
</dbReference>
<reference evidence="2 3" key="1">
    <citation type="submission" date="2017-09" db="EMBL/GenBank/DDBJ databases">
        <authorList>
            <person name="Lee N."/>
            <person name="Cho B.-K."/>
        </authorList>
    </citation>
    <scope>NUCLEOTIDE SEQUENCE [LARGE SCALE GENOMIC DNA]</scope>
    <source>
        <strain evidence="2 3">ATCC 12461</strain>
    </source>
</reference>
<name>A0A5J6HSE2_STRAD</name>
<feature type="compositionally biased region" description="Low complexity" evidence="1">
    <location>
        <begin position="23"/>
        <end position="34"/>
    </location>
</feature>
<feature type="region of interest" description="Disordered" evidence="1">
    <location>
        <begin position="1"/>
        <end position="64"/>
    </location>
</feature>
<gene>
    <name evidence="2" type="ORF">CP975_29990</name>
</gene>
<protein>
    <submittedName>
        <fullName evidence="2">Uncharacterized protein</fullName>
    </submittedName>
</protein>
<sequence length="64" mass="7003">MAAAPPPARRRPWRPPRHPVRRPSPASSHPRTAPLVAPAPPAFSHCATTGSKRDESPFFRASRT</sequence>
<feature type="compositionally biased region" description="Basic residues" evidence="1">
    <location>
        <begin position="8"/>
        <end position="21"/>
    </location>
</feature>
<evidence type="ECO:0000256" key="1">
    <source>
        <dbReference type="SAM" id="MobiDB-lite"/>
    </source>
</evidence>
<organism evidence="2 3">
    <name type="scientific">Streptomyces alboniger</name>
    <dbReference type="NCBI Taxonomy" id="132473"/>
    <lineage>
        <taxon>Bacteria</taxon>
        <taxon>Bacillati</taxon>
        <taxon>Actinomycetota</taxon>
        <taxon>Actinomycetes</taxon>
        <taxon>Kitasatosporales</taxon>
        <taxon>Streptomycetaceae</taxon>
        <taxon>Streptomyces</taxon>
        <taxon>Streptomyces aurantiacus group</taxon>
    </lineage>
</organism>